<dbReference type="RefSeq" id="WP_111373769.1">
    <property type="nucleotide sequence ID" value="NZ_CP029480.1"/>
</dbReference>
<accession>A0A2Z4GG74</accession>
<reference evidence="3 4" key="1">
    <citation type="submission" date="2018-05" db="EMBL/GenBank/DDBJ databases">
        <title>Complete genome sequence of Arcticibacterium luteifluviistationis SM1504T, a cytophagaceae bacterium isolated from Arctic surface seawater.</title>
        <authorList>
            <person name="Li Y."/>
            <person name="Qin Q.-L."/>
        </authorList>
    </citation>
    <scope>NUCLEOTIDE SEQUENCE [LARGE SCALE GENOMIC DNA]</scope>
    <source>
        <strain evidence="3 4">SM1504</strain>
    </source>
</reference>
<proteinExistence type="predicted"/>
<dbReference type="Pfam" id="PF13568">
    <property type="entry name" value="OMP_b-brl_2"/>
    <property type="match status" value="1"/>
</dbReference>
<name>A0A2Z4GG74_9BACT</name>
<feature type="domain" description="Outer membrane protein beta-barrel" evidence="2">
    <location>
        <begin position="20"/>
        <end position="178"/>
    </location>
</feature>
<sequence>MKKIIAVAITMVAFTSVSMAQGFEIGVRAGVNLSQVKGDGGGSDGEFWSSDQTRSTGFTGGIYTRFGDKFFLQPEFIISQKGGTTTGIFGEERTFKQTYFDIPVLAGVKIGDVVRIQAGPVATFLINKDDGFFENLGIQDSEDGFRKAILGYQLGVGFDIKKLRLDMRYEGNVNDVFNIDYDNQQTENQFAGKGNLWFVTLGYAF</sequence>
<evidence type="ECO:0000256" key="1">
    <source>
        <dbReference type="SAM" id="SignalP"/>
    </source>
</evidence>
<dbReference type="KEGG" id="als:DJ013_20375"/>
<evidence type="ECO:0000259" key="2">
    <source>
        <dbReference type="Pfam" id="PF13568"/>
    </source>
</evidence>
<dbReference type="AlphaFoldDB" id="A0A2Z4GG74"/>
<keyword evidence="1" id="KW-0732">Signal</keyword>
<dbReference type="InterPro" id="IPR025665">
    <property type="entry name" value="Beta-barrel_OMP_2"/>
</dbReference>
<dbReference type="Proteomes" id="UP000249873">
    <property type="component" value="Chromosome"/>
</dbReference>
<gene>
    <name evidence="3" type="ORF">DJ013_20375</name>
</gene>
<feature type="chain" id="PRO_5016347232" description="Outer membrane protein beta-barrel domain-containing protein" evidence="1">
    <location>
        <begin position="21"/>
        <end position="205"/>
    </location>
</feature>
<dbReference type="EMBL" id="CP029480">
    <property type="protein sequence ID" value="AWW00403.1"/>
    <property type="molecule type" value="Genomic_DNA"/>
</dbReference>
<feature type="signal peptide" evidence="1">
    <location>
        <begin position="1"/>
        <end position="20"/>
    </location>
</feature>
<evidence type="ECO:0000313" key="3">
    <source>
        <dbReference type="EMBL" id="AWW00403.1"/>
    </source>
</evidence>
<organism evidence="3 4">
    <name type="scientific">Arcticibacterium luteifluviistationis</name>
    <dbReference type="NCBI Taxonomy" id="1784714"/>
    <lineage>
        <taxon>Bacteria</taxon>
        <taxon>Pseudomonadati</taxon>
        <taxon>Bacteroidota</taxon>
        <taxon>Cytophagia</taxon>
        <taxon>Cytophagales</taxon>
        <taxon>Leadbetterellaceae</taxon>
        <taxon>Arcticibacterium</taxon>
    </lineage>
</organism>
<keyword evidence="4" id="KW-1185">Reference proteome</keyword>
<protein>
    <recommendedName>
        <fullName evidence="2">Outer membrane protein beta-barrel domain-containing protein</fullName>
    </recommendedName>
</protein>
<evidence type="ECO:0000313" key="4">
    <source>
        <dbReference type="Proteomes" id="UP000249873"/>
    </source>
</evidence>
<dbReference type="OrthoDB" id="1001536at2"/>